<evidence type="ECO:0000259" key="5">
    <source>
        <dbReference type="PROSITE" id="PS50119"/>
    </source>
</evidence>
<evidence type="ECO:0000256" key="4">
    <source>
        <dbReference type="PROSITE-ProRule" id="PRU00024"/>
    </source>
</evidence>
<dbReference type="Gene3D" id="4.10.830.40">
    <property type="match status" value="1"/>
</dbReference>
<feature type="non-terminal residue" evidence="6">
    <location>
        <position position="117"/>
    </location>
</feature>
<gene>
    <name evidence="6" type="ORF">N341_02105</name>
</gene>
<dbReference type="InterPro" id="IPR000315">
    <property type="entry name" value="Znf_B-box"/>
</dbReference>
<dbReference type="EMBL" id="KK373604">
    <property type="protein sequence ID" value="KFV44843.1"/>
    <property type="molecule type" value="Genomic_DNA"/>
</dbReference>
<keyword evidence="7" id="KW-1185">Reference proteome</keyword>
<dbReference type="PANTHER" id="PTHR25465">
    <property type="entry name" value="B-BOX DOMAIN CONTAINING"/>
    <property type="match status" value="1"/>
</dbReference>
<dbReference type="Proteomes" id="UP000054190">
    <property type="component" value="Unassembled WGS sequence"/>
</dbReference>
<dbReference type="InterPro" id="IPR051051">
    <property type="entry name" value="E3_ubiq-ligase_TRIM/RNF"/>
</dbReference>
<evidence type="ECO:0000256" key="2">
    <source>
        <dbReference type="ARBA" id="ARBA00022771"/>
    </source>
</evidence>
<dbReference type="Gene3D" id="3.30.160.60">
    <property type="entry name" value="Classic Zinc Finger"/>
    <property type="match status" value="1"/>
</dbReference>
<sequence>FLATSSKEQQGEKSAERKKEVVPCDFCLDLSQPAVKTCLICDASLCQAHLSKHNAKASQQNHVLVEVGAGGVAMERKCPDHGRLLECYCQDEGQCICVLCSIAGCHKGHSIITLQEA</sequence>
<dbReference type="Pfam" id="PF00643">
    <property type="entry name" value="zf-B_box"/>
    <property type="match status" value="1"/>
</dbReference>
<dbReference type="PROSITE" id="PS50119">
    <property type="entry name" value="ZF_BBOX"/>
    <property type="match status" value="1"/>
</dbReference>
<protein>
    <submittedName>
        <fullName evidence="6">Tripartite motif-containing protein 29</fullName>
    </submittedName>
</protein>
<dbReference type="GO" id="GO:0008270">
    <property type="term" value="F:zinc ion binding"/>
    <property type="evidence" value="ECO:0007669"/>
    <property type="project" value="UniProtKB-KW"/>
</dbReference>
<keyword evidence="1" id="KW-0479">Metal-binding</keyword>
<evidence type="ECO:0000256" key="3">
    <source>
        <dbReference type="ARBA" id="ARBA00022833"/>
    </source>
</evidence>
<keyword evidence="2 4" id="KW-0863">Zinc-finger</keyword>
<accession>A0A093GSQ5</accession>
<evidence type="ECO:0000256" key="1">
    <source>
        <dbReference type="ARBA" id="ARBA00022723"/>
    </source>
</evidence>
<dbReference type="SUPFAM" id="SSF57845">
    <property type="entry name" value="B-box zinc-binding domain"/>
    <property type="match status" value="1"/>
</dbReference>
<organism evidence="6 7">
    <name type="scientific">Tyto alba</name>
    <name type="common">Barn owl</name>
    <dbReference type="NCBI Taxonomy" id="56313"/>
    <lineage>
        <taxon>Eukaryota</taxon>
        <taxon>Metazoa</taxon>
        <taxon>Chordata</taxon>
        <taxon>Craniata</taxon>
        <taxon>Vertebrata</taxon>
        <taxon>Euteleostomi</taxon>
        <taxon>Archelosauria</taxon>
        <taxon>Archosauria</taxon>
        <taxon>Dinosauria</taxon>
        <taxon>Saurischia</taxon>
        <taxon>Theropoda</taxon>
        <taxon>Coelurosauria</taxon>
        <taxon>Aves</taxon>
        <taxon>Neognathae</taxon>
        <taxon>Neoaves</taxon>
        <taxon>Telluraves</taxon>
        <taxon>Strigiformes</taxon>
        <taxon>Tytonidae</taxon>
        <taxon>Tyto</taxon>
    </lineage>
</organism>
<dbReference type="SMART" id="SM00336">
    <property type="entry name" value="BBOX"/>
    <property type="match status" value="2"/>
</dbReference>
<feature type="non-terminal residue" evidence="6">
    <location>
        <position position="1"/>
    </location>
</feature>
<name>A0A093GSQ5_TYTAL</name>
<dbReference type="CDD" id="cd19769">
    <property type="entry name" value="Bbox2_TRIM16-like"/>
    <property type="match status" value="1"/>
</dbReference>
<evidence type="ECO:0000313" key="6">
    <source>
        <dbReference type="EMBL" id="KFV44843.1"/>
    </source>
</evidence>
<reference evidence="6 7" key="1">
    <citation type="submission" date="2014-04" db="EMBL/GenBank/DDBJ databases">
        <title>Genome evolution of avian class.</title>
        <authorList>
            <person name="Zhang G."/>
            <person name="Li C."/>
        </authorList>
    </citation>
    <scope>NUCLEOTIDE SEQUENCE [LARGE SCALE GENOMIC DNA]</scope>
    <source>
        <strain evidence="6">BGI_N341</strain>
    </source>
</reference>
<keyword evidence="3" id="KW-0862">Zinc</keyword>
<feature type="domain" description="B box-type" evidence="5">
    <location>
        <begin position="73"/>
        <end position="114"/>
    </location>
</feature>
<evidence type="ECO:0000313" key="7">
    <source>
        <dbReference type="Proteomes" id="UP000054190"/>
    </source>
</evidence>
<dbReference type="PANTHER" id="PTHR25465:SF77">
    <property type="entry name" value="E3 UBIQUITIN_ISG15 LIGASE TRIM25"/>
    <property type="match status" value="1"/>
</dbReference>
<proteinExistence type="predicted"/>
<dbReference type="AlphaFoldDB" id="A0A093GSQ5"/>